<evidence type="ECO:0000313" key="2">
    <source>
        <dbReference type="Proteomes" id="UP000015104"/>
    </source>
</evidence>
<dbReference type="Proteomes" id="UP000015104">
    <property type="component" value="Unassembled WGS sequence"/>
</dbReference>
<evidence type="ECO:0000313" key="1">
    <source>
        <dbReference type="EnsemblMetazoa" id="tetur13g01850.1"/>
    </source>
</evidence>
<protein>
    <submittedName>
        <fullName evidence="1">Uncharacterized protein</fullName>
    </submittedName>
</protein>
<reference evidence="1" key="2">
    <citation type="submission" date="2015-06" db="UniProtKB">
        <authorList>
            <consortium name="EnsemblMetazoa"/>
        </authorList>
    </citation>
    <scope>IDENTIFICATION</scope>
</reference>
<dbReference type="AlphaFoldDB" id="T1KJZ8"/>
<dbReference type="HOGENOM" id="CLU_3261151_0_0_1"/>
<sequence>MSKLVLPVNPVKGILSHSKNLTEDFHLTFLIGLHLPLCPCQL</sequence>
<accession>T1KJZ8</accession>
<keyword evidence="2" id="KW-1185">Reference proteome</keyword>
<name>T1KJZ8_TETUR</name>
<organism evidence="1 2">
    <name type="scientific">Tetranychus urticae</name>
    <name type="common">Two-spotted spider mite</name>
    <dbReference type="NCBI Taxonomy" id="32264"/>
    <lineage>
        <taxon>Eukaryota</taxon>
        <taxon>Metazoa</taxon>
        <taxon>Ecdysozoa</taxon>
        <taxon>Arthropoda</taxon>
        <taxon>Chelicerata</taxon>
        <taxon>Arachnida</taxon>
        <taxon>Acari</taxon>
        <taxon>Acariformes</taxon>
        <taxon>Trombidiformes</taxon>
        <taxon>Prostigmata</taxon>
        <taxon>Eleutherengona</taxon>
        <taxon>Raphignathae</taxon>
        <taxon>Tetranychoidea</taxon>
        <taxon>Tetranychidae</taxon>
        <taxon>Tetranychus</taxon>
    </lineage>
</organism>
<dbReference type="EMBL" id="CAEY01000170">
    <property type="status" value="NOT_ANNOTATED_CDS"/>
    <property type="molecule type" value="Genomic_DNA"/>
</dbReference>
<dbReference type="EnsemblMetazoa" id="tetur13g01850.1">
    <property type="protein sequence ID" value="tetur13g01850.1"/>
    <property type="gene ID" value="tetur13g01850"/>
</dbReference>
<proteinExistence type="predicted"/>
<reference evidence="2" key="1">
    <citation type="submission" date="2011-08" db="EMBL/GenBank/DDBJ databases">
        <authorList>
            <person name="Rombauts S."/>
        </authorList>
    </citation>
    <scope>NUCLEOTIDE SEQUENCE</scope>
    <source>
        <strain evidence="2">London</strain>
    </source>
</reference>